<dbReference type="Proteomes" id="UP000652761">
    <property type="component" value="Unassembled WGS sequence"/>
</dbReference>
<keyword evidence="1" id="KW-0732">Signal</keyword>
<accession>A0A843TRN2</accession>
<evidence type="ECO:0000313" key="2">
    <source>
        <dbReference type="EMBL" id="MQL72836.1"/>
    </source>
</evidence>
<evidence type="ECO:0000313" key="3">
    <source>
        <dbReference type="Proteomes" id="UP000652761"/>
    </source>
</evidence>
<sequence length="187" mass="20415">MVVRLTVDLLAVFFLVWRKVAGKSRCGAPGRLQRSALLLGLSRCPVCHVASLVERCDACLWLLSAWRWLVVSSGEVLPEFFSVGSGGRLLRACLCRAMLPQGLRYAASVGLAGAFWRVFPERFLHGSGGGSSQDRPLSLLAEVLPRSALMALDSFRRRFSPKLPCVCFGRVVRLAVCLAIALANLSR</sequence>
<proteinExistence type="predicted"/>
<evidence type="ECO:0008006" key="4">
    <source>
        <dbReference type="Google" id="ProtNLM"/>
    </source>
</evidence>
<feature type="chain" id="PRO_5032885729" description="Secreted protein" evidence="1">
    <location>
        <begin position="23"/>
        <end position="187"/>
    </location>
</feature>
<reference evidence="2" key="1">
    <citation type="submission" date="2017-07" db="EMBL/GenBank/DDBJ databases">
        <title>Taro Niue Genome Assembly and Annotation.</title>
        <authorList>
            <person name="Atibalentja N."/>
            <person name="Keating K."/>
            <person name="Fields C.J."/>
        </authorList>
    </citation>
    <scope>NUCLEOTIDE SEQUENCE</scope>
    <source>
        <strain evidence="2">Niue_2</strain>
        <tissue evidence="2">Leaf</tissue>
    </source>
</reference>
<dbReference type="AlphaFoldDB" id="A0A843TRN2"/>
<protein>
    <recommendedName>
        <fullName evidence="4">Secreted protein</fullName>
    </recommendedName>
</protein>
<comment type="caution">
    <text evidence="2">The sequence shown here is derived from an EMBL/GenBank/DDBJ whole genome shotgun (WGS) entry which is preliminary data.</text>
</comment>
<feature type="signal peptide" evidence="1">
    <location>
        <begin position="1"/>
        <end position="22"/>
    </location>
</feature>
<name>A0A843TRN2_COLES</name>
<organism evidence="2 3">
    <name type="scientific">Colocasia esculenta</name>
    <name type="common">Wild taro</name>
    <name type="synonym">Arum esculentum</name>
    <dbReference type="NCBI Taxonomy" id="4460"/>
    <lineage>
        <taxon>Eukaryota</taxon>
        <taxon>Viridiplantae</taxon>
        <taxon>Streptophyta</taxon>
        <taxon>Embryophyta</taxon>
        <taxon>Tracheophyta</taxon>
        <taxon>Spermatophyta</taxon>
        <taxon>Magnoliopsida</taxon>
        <taxon>Liliopsida</taxon>
        <taxon>Araceae</taxon>
        <taxon>Aroideae</taxon>
        <taxon>Colocasieae</taxon>
        <taxon>Colocasia</taxon>
    </lineage>
</organism>
<dbReference type="EMBL" id="NMUH01000144">
    <property type="protein sequence ID" value="MQL72836.1"/>
    <property type="molecule type" value="Genomic_DNA"/>
</dbReference>
<gene>
    <name evidence="2" type="ORF">Taro_005178</name>
</gene>
<keyword evidence="3" id="KW-1185">Reference proteome</keyword>
<evidence type="ECO:0000256" key="1">
    <source>
        <dbReference type="SAM" id="SignalP"/>
    </source>
</evidence>